<sequence>MSTPIDVKQNPDGSWTAKGGTFLTVVSVTAVTEHKAVAGHALAITALLSRGKGWIKCEDAKPADGQTVVVWRKWPNWNCFAAELDCWQADSSDDEGGAWYEAEESCQHIESCAGGPGEVQRPITTHWHPLPVDPTE</sequence>
<gene>
    <name evidence="1" type="ORF">V0R53_21880</name>
</gene>
<protein>
    <recommendedName>
        <fullName evidence="3">DUF551 domain-containing protein</fullName>
    </recommendedName>
</protein>
<proteinExistence type="predicted"/>
<dbReference type="RefSeq" id="WP_330080540.1">
    <property type="nucleotide sequence ID" value="NZ_JAZDCU010000015.1"/>
</dbReference>
<accession>A0AB35X057</accession>
<organism evidence="1 2">
    <name type="scientific">Pseudomonas auratipiscis</name>
    <dbReference type="NCBI Taxonomy" id="3115853"/>
    <lineage>
        <taxon>Bacteria</taxon>
        <taxon>Pseudomonadati</taxon>
        <taxon>Pseudomonadota</taxon>
        <taxon>Gammaproteobacteria</taxon>
        <taxon>Pseudomonadales</taxon>
        <taxon>Pseudomonadaceae</taxon>
        <taxon>Pseudomonas</taxon>
    </lineage>
</organism>
<evidence type="ECO:0008006" key="3">
    <source>
        <dbReference type="Google" id="ProtNLM"/>
    </source>
</evidence>
<dbReference type="AlphaFoldDB" id="A0AB35X057"/>
<dbReference type="EMBL" id="JAZDQP010000017">
    <property type="protein sequence ID" value="MEE1869039.1"/>
    <property type="molecule type" value="Genomic_DNA"/>
</dbReference>
<reference evidence="1 2" key="1">
    <citation type="submission" date="2024-01" db="EMBL/GenBank/DDBJ databases">
        <title>Unpublished Manusciprt.</title>
        <authorList>
            <person name="Duman M."/>
            <person name="Valdes E.G."/>
            <person name="Ajmi N."/>
            <person name="Altun S."/>
            <person name="Saticioglu I.B."/>
        </authorList>
    </citation>
    <scope>NUCLEOTIDE SEQUENCE [LARGE SCALE GENOMIC DNA]</scope>
    <source>
        <strain evidence="1 2">120P</strain>
    </source>
</reference>
<evidence type="ECO:0000313" key="2">
    <source>
        <dbReference type="Proteomes" id="UP001307839"/>
    </source>
</evidence>
<evidence type="ECO:0000313" key="1">
    <source>
        <dbReference type="EMBL" id="MEE1869039.1"/>
    </source>
</evidence>
<keyword evidence="2" id="KW-1185">Reference proteome</keyword>
<dbReference type="Proteomes" id="UP001307839">
    <property type="component" value="Unassembled WGS sequence"/>
</dbReference>
<comment type="caution">
    <text evidence="1">The sequence shown here is derived from an EMBL/GenBank/DDBJ whole genome shotgun (WGS) entry which is preliminary data.</text>
</comment>
<name>A0AB35X057_9PSED</name>